<name>A0ABQ9IF55_9NEOP</name>
<sequence length="343" mass="38451">MITDMLYLNGIYGGNSFELWTCANVKDQNQFTSHFHLVHGDEIARESNEDRDSKLARWPGERLHNHNSPLTFSPFRWQTVADLTSALQGGGGGGRSYGNAFRAVRFFVGCHFVTKNAYAARNAAEAVSIDSVQMDIRRRSQPAPISGAEIENRYSTARRNRHVPTYSVNIAIIGLTTMNGRACFEKRLLLNALLTQHYPPTAYCSYRRERINARVVFCYDRCFVRWEQRLFFSHHLGYKMILFHNVDHLQEGAAVPEQLACSPPTKAKPGSIPGRITPGFSRVVIVPVDAAGRRVFLGDLLFPPPFHSGALPFSPQSPSPALKTSLVRVAQISSLIHSQDMYV</sequence>
<dbReference type="EMBL" id="JARBHB010000001">
    <property type="protein sequence ID" value="KAJ8895287.1"/>
    <property type="molecule type" value="Genomic_DNA"/>
</dbReference>
<reference evidence="1 2" key="1">
    <citation type="submission" date="2023-02" db="EMBL/GenBank/DDBJ databases">
        <title>LHISI_Scaffold_Assembly.</title>
        <authorList>
            <person name="Stuart O.P."/>
            <person name="Cleave R."/>
            <person name="Magrath M.J.L."/>
            <person name="Mikheyev A.S."/>
        </authorList>
    </citation>
    <scope>NUCLEOTIDE SEQUENCE [LARGE SCALE GENOMIC DNA]</scope>
    <source>
        <strain evidence="1">Daus_M_001</strain>
        <tissue evidence="1">Leg muscle</tissue>
    </source>
</reference>
<dbReference type="Proteomes" id="UP001159363">
    <property type="component" value="Chromosome 1"/>
</dbReference>
<keyword evidence="2" id="KW-1185">Reference proteome</keyword>
<organism evidence="1 2">
    <name type="scientific">Dryococelus australis</name>
    <dbReference type="NCBI Taxonomy" id="614101"/>
    <lineage>
        <taxon>Eukaryota</taxon>
        <taxon>Metazoa</taxon>
        <taxon>Ecdysozoa</taxon>
        <taxon>Arthropoda</taxon>
        <taxon>Hexapoda</taxon>
        <taxon>Insecta</taxon>
        <taxon>Pterygota</taxon>
        <taxon>Neoptera</taxon>
        <taxon>Polyneoptera</taxon>
        <taxon>Phasmatodea</taxon>
        <taxon>Verophasmatodea</taxon>
        <taxon>Anareolatae</taxon>
        <taxon>Phasmatidae</taxon>
        <taxon>Eurycanthinae</taxon>
        <taxon>Dryococelus</taxon>
    </lineage>
</organism>
<evidence type="ECO:0000313" key="1">
    <source>
        <dbReference type="EMBL" id="KAJ8895287.1"/>
    </source>
</evidence>
<proteinExistence type="predicted"/>
<comment type="caution">
    <text evidence="1">The sequence shown here is derived from an EMBL/GenBank/DDBJ whole genome shotgun (WGS) entry which is preliminary data.</text>
</comment>
<evidence type="ECO:0000313" key="2">
    <source>
        <dbReference type="Proteomes" id="UP001159363"/>
    </source>
</evidence>
<gene>
    <name evidence="1" type="ORF">PR048_000612</name>
</gene>
<protein>
    <submittedName>
        <fullName evidence="1">Uncharacterized protein</fullName>
    </submittedName>
</protein>
<accession>A0ABQ9IF55</accession>